<evidence type="ECO:0000313" key="3">
    <source>
        <dbReference type="Proteomes" id="UP000655420"/>
    </source>
</evidence>
<feature type="domain" description="Cyclic nucleotide-binding" evidence="1">
    <location>
        <begin position="1"/>
        <end position="92"/>
    </location>
</feature>
<dbReference type="Proteomes" id="UP000655420">
    <property type="component" value="Unassembled WGS sequence"/>
</dbReference>
<dbReference type="PRINTS" id="PR00103">
    <property type="entry name" value="CAMPKINASE"/>
</dbReference>
<reference evidence="2" key="1">
    <citation type="submission" date="2020-12" db="EMBL/GenBank/DDBJ databases">
        <title>Bacterial taxonomy.</title>
        <authorList>
            <person name="Pan X."/>
        </authorList>
    </citation>
    <scope>NUCLEOTIDE SEQUENCE</scope>
    <source>
        <strain evidence="2">M0105</strain>
    </source>
</reference>
<dbReference type="InterPro" id="IPR000595">
    <property type="entry name" value="cNMP-bd_dom"/>
</dbReference>
<dbReference type="EMBL" id="JAEHHL010000002">
    <property type="protein sequence ID" value="MBK0398658.1"/>
    <property type="molecule type" value="Genomic_DNA"/>
</dbReference>
<sequence length="124" mass="13619">MSEVRFRSGETIFEEGSNGTECYKILSGAAEVRVRGKGREHWGMTMVAATCGPGEFIGEMSAFDGAPRSATVVAVEDMTCKVYSGEAFLKLLETDHEEALEYLRVLVQRLKQSNVSMSWGTRTG</sequence>
<dbReference type="InterPro" id="IPR018490">
    <property type="entry name" value="cNMP-bd_dom_sf"/>
</dbReference>
<dbReference type="RefSeq" id="WP_200608131.1">
    <property type="nucleotide sequence ID" value="NZ_JAEHHL010000002.1"/>
</dbReference>
<dbReference type="PROSITE" id="PS50042">
    <property type="entry name" value="CNMP_BINDING_3"/>
    <property type="match status" value="1"/>
</dbReference>
<comment type="caution">
    <text evidence="2">The sequence shown here is derived from an EMBL/GenBank/DDBJ whole genome shotgun (WGS) entry which is preliminary data.</text>
</comment>
<evidence type="ECO:0000259" key="1">
    <source>
        <dbReference type="PROSITE" id="PS50042"/>
    </source>
</evidence>
<dbReference type="SMART" id="SM00100">
    <property type="entry name" value="cNMP"/>
    <property type="match status" value="1"/>
</dbReference>
<protein>
    <submittedName>
        <fullName evidence="2">Crp/Fnr family transcriptional regulator</fullName>
    </submittedName>
</protein>
<dbReference type="InterPro" id="IPR014710">
    <property type="entry name" value="RmlC-like_jellyroll"/>
</dbReference>
<proteinExistence type="predicted"/>
<name>A0A8J7M5U3_9RHOB</name>
<gene>
    <name evidence="2" type="ORF">H0I76_05625</name>
</gene>
<dbReference type="SUPFAM" id="SSF51206">
    <property type="entry name" value="cAMP-binding domain-like"/>
    <property type="match status" value="1"/>
</dbReference>
<keyword evidence="3" id="KW-1185">Reference proteome</keyword>
<dbReference type="Gene3D" id="2.60.120.10">
    <property type="entry name" value="Jelly Rolls"/>
    <property type="match status" value="1"/>
</dbReference>
<evidence type="ECO:0000313" key="2">
    <source>
        <dbReference type="EMBL" id="MBK0398658.1"/>
    </source>
</evidence>
<dbReference type="AlphaFoldDB" id="A0A8J7M5U3"/>
<dbReference type="PANTHER" id="PTHR23011:SF28">
    <property type="entry name" value="CYCLIC NUCLEOTIDE-BINDING DOMAIN CONTAINING PROTEIN"/>
    <property type="match status" value="1"/>
</dbReference>
<organism evidence="2 3">
    <name type="scientific">Thermohalobaculum xanthum</name>
    <dbReference type="NCBI Taxonomy" id="2753746"/>
    <lineage>
        <taxon>Bacteria</taxon>
        <taxon>Pseudomonadati</taxon>
        <taxon>Pseudomonadota</taxon>
        <taxon>Alphaproteobacteria</taxon>
        <taxon>Rhodobacterales</taxon>
        <taxon>Paracoccaceae</taxon>
        <taxon>Thermohalobaculum</taxon>
    </lineage>
</organism>
<dbReference type="Pfam" id="PF00027">
    <property type="entry name" value="cNMP_binding"/>
    <property type="match status" value="1"/>
</dbReference>
<accession>A0A8J7M5U3</accession>
<dbReference type="PANTHER" id="PTHR23011">
    <property type="entry name" value="CYCLIC NUCLEOTIDE-BINDING DOMAIN CONTAINING PROTEIN"/>
    <property type="match status" value="1"/>
</dbReference>
<dbReference type="CDD" id="cd00038">
    <property type="entry name" value="CAP_ED"/>
    <property type="match status" value="1"/>
</dbReference>